<evidence type="ECO:0000256" key="5">
    <source>
        <dbReference type="ARBA" id="ARBA00023098"/>
    </source>
</evidence>
<keyword evidence="11" id="KW-1185">Reference proteome</keyword>
<dbReference type="PANTHER" id="PTHR40029:SF2">
    <property type="entry name" value="HEPTAPRENYLGLYCERYL PHOSPHATE SYNTHASE"/>
    <property type="match status" value="1"/>
</dbReference>
<dbReference type="InterPro" id="IPR038597">
    <property type="entry name" value="GGGP/HepGP_synthase_sf"/>
</dbReference>
<evidence type="ECO:0000256" key="1">
    <source>
        <dbReference type="ARBA" id="ARBA00022516"/>
    </source>
</evidence>
<sequence length="235" mass="25297">MLTERMKKWRHAFKLDPNRALSDAALERIGLSGTDVVIVGGTDGITYENSQRLIERVAAYPVTCVQEVSRVDAVVPGVDGYLLPIVLNTDDIRWIVGNQQQAVKAFGDWIPWDETAALGYLVLNPDSRVARLTRSRTDLSPQDVTAFARLAEHLFQLPALYMEYSGTLGDPKLVAAAKKGAERLPLFYGGGIGGPGDVRQMAALADTVVVGNLAHLNVDAALATVEAVKGTVRGG</sequence>
<dbReference type="AlphaFoldDB" id="A0A2T4Z6I3"/>
<evidence type="ECO:0000256" key="6">
    <source>
        <dbReference type="ARBA" id="ARBA00023209"/>
    </source>
</evidence>
<name>A0A2T4Z6I3_9BACL</name>
<evidence type="ECO:0000313" key="11">
    <source>
        <dbReference type="Proteomes" id="UP000241639"/>
    </source>
</evidence>
<dbReference type="InterPro" id="IPR039074">
    <property type="entry name" value="GGGP/HepGP_synthase_I"/>
</dbReference>
<feature type="binding site" evidence="9">
    <location>
        <position position="191"/>
    </location>
    <ligand>
        <name>sn-glycerol 1-phosphate</name>
        <dbReference type="ChEBI" id="CHEBI:57685"/>
    </ligand>
</feature>
<dbReference type="GO" id="GO:0046474">
    <property type="term" value="P:glycerophospholipid biosynthetic process"/>
    <property type="evidence" value="ECO:0007669"/>
    <property type="project" value="UniProtKB-UniRule"/>
</dbReference>
<dbReference type="InterPro" id="IPR008205">
    <property type="entry name" value="GGGP_HepGP_synthase"/>
</dbReference>
<evidence type="ECO:0000256" key="7">
    <source>
        <dbReference type="ARBA" id="ARBA00023264"/>
    </source>
</evidence>
<gene>
    <name evidence="9" type="primary">pcrB</name>
    <name evidence="10" type="ORF">C8J48_0038</name>
</gene>
<evidence type="ECO:0000313" key="10">
    <source>
        <dbReference type="EMBL" id="PTM57490.1"/>
    </source>
</evidence>
<dbReference type="GO" id="GO:0120536">
    <property type="term" value="F:heptaprenylglyceryl phosphate synthase activity"/>
    <property type="evidence" value="ECO:0007669"/>
    <property type="project" value="UniProtKB-ARBA"/>
</dbReference>
<dbReference type="Gene3D" id="3.20.20.390">
    <property type="entry name" value="FMN-linked oxidoreductases"/>
    <property type="match status" value="1"/>
</dbReference>
<keyword evidence="1 9" id="KW-0444">Lipid biosynthesis</keyword>
<reference evidence="10 11" key="1">
    <citation type="submission" date="2018-04" db="EMBL/GenBank/DDBJ databases">
        <title>Genomic Encyclopedia of Archaeal and Bacterial Type Strains, Phase II (KMG-II): from individual species to whole genera.</title>
        <authorList>
            <person name="Goeker M."/>
        </authorList>
    </citation>
    <scope>NUCLEOTIDE SEQUENCE [LARGE SCALE GENOMIC DNA]</scope>
    <source>
        <strain evidence="10 11">DSM 45169</strain>
    </source>
</reference>
<accession>A0A2T4Z6I3</accession>
<dbReference type="EMBL" id="PZZP01000001">
    <property type="protein sequence ID" value="PTM57490.1"/>
    <property type="molecule type" value="Genomic_DNA"/>
</dbReference>
<comment type="cofactor">
    <cofactor evidence="9">
        <name>Mg(2+)</name>
        <dbReference type="ChEBI" id="CHEBI:18420"/>
    </cofactor>
</comment>
<dbReference type="SUPFAM" id="SSF51395">
    <property type="entry name" value="FMN-linked oxidoreductases"/>
    <property type="match status" value="1"/>
</dbReference>
<dbReference type="EC" id="2.5.1.n9" evidence="9"/>
<feature type="binding site" evidence="9">
    <location>
        <position position="14"/>
    </location>
    <ligand>
        <name>sn-glycerol 1-phosphate</name>
        <dbReference type="ChEBI" id="CHEBI:57685"/>
    </ligand>
</feature>
<dbReference type="HAMAP" id="MF_00112">
    <property type="entry name" value="GGGP_HepGP_synthase"/>
    <property type="match status" value="1"/>
</dbReference>
<dbReference type="UniPathway" id="UPA00940"/>
<comment type="subunit">
    <text evidence="9">Homodimer.</text>
</comment>
<keyword evidence="2 9" id="KW-0808">Transferase</keyword>
<dbReference type="RefSeq" id="WP_107724390.1">
    <property type="nucleotide sequence ID" value="NZ_PZZP01000001.1"/>
</dbReference>
<comment type="pathway">
    <text evidence="9">Membrane lipid metabolism; glycerophospholipid metabolism.</text>
</comment>
<comment type="caution">
    <text evidence="10">The sequence shown here is derived from an EMBL/GenBank/DDBJ whole genome shotgun (WGS) entry which is preliminary data.</text>
</comment>
<dbReference type="GO" id="GO:0000287">
    <property type="term" value="F:magnesium ion binding"/>
    <property type="evidence" value="ECO:0007669"/>
    <property type="project" value="UniProtKB-UniRule"/>
</dbReference>
<evidence type="ECO:0000256" key="9">
    <source>
        <dbReference type="HAMAP-Rule" id="MF_00112"/>
    </source>
</evidence>
<evidence type="ECO:0000256" key="2">
    <source>
        <dbReference type="ARBA" id="ARBA00022679"/>
    </source>
</evidence>
<keyword evidence="5 9" id="KW-0443">Lipid metabolism</keyword>
<feature type="binding site" evidence="9">
    <location>
        <begin position="161"/>
        <end position="166"/>
    </location>
    <ligand>
        <name>sn-glycerol 1-phosphate</name>
        <dbReference type="ChEBI" id="CHEBI:57685"/>
    </ligand>
</feature>
<comment type="caution">
    <text evidence="9">Lacks conserved residue(s) required for the propagation of feature annotation.</text>
</comment>
<dbReference type="NCBIfam" id="TIGR01768">
    <property type="entry name" value="GGGP-family"/>
    <property type="match status" value="1"/>
</dbReference>
<keyword evidence="6 9" id="KW-0594">Phospholipid biosynthesis</keyword>
<feature type="binding site" evidence="9">
    <location>
        <begin position="211"/>
        <end position="212"/>
    </location>
    <ligand>
        <name>sn-glycerol 1-phosphate</name>
        <dbReference type="ChEBI" id="CHEBI:57685"/>
    </ligand>
</feature>
<keyword evidence="3 9" id="KW-0479">Metal-binding</keyword>
<keyword evidence="4 9" id="KW-0460">Magnesium</keyword>
<dbReference type="PANTHER" id="PTHR40029">
    <property type="match status" value="1"/>
</dbReference>
<feature type="binding site" evidence="9">
    <location>
        <position position="42"/>
    </location>
    <ligand>
        <name>Mg(2+)</name>
        <dbReference type="ChEBI" id="CHEBI:18420"/>
    </ligand>
</feature>
<dbReference type="OrthoDB" id="2381757at2"/>
<comment type="function">
    <text evidence="9">Prenyltransferase that catalyzes in vivo the transfer of the heptaprenyl moiety of heptaprenyl pyrophosphate (HepPP; 35 carbon atoms) to the C3 hydroxyl of sn-glycerol-1-phosphate (G1P), producing heptaprenylglyceryl phosphate (HepGP). This reaction is an ether-bond-formation step in the biosynthesis of archaea-type G1P-based membrane lipids found in Bacillales.</text>
</comment>
<comment type="similarity">
    <text evidence="9">Belongs to the GGGP/HepGP synthase family. Group I subfamily.</text>
</comment>
<evidence type="ECO:0000256" key="3">
    <source>
        <dbReference type="ARBA" id="ARBA00022723"/>
    </source>
</evidence>
<evidence type="ECO:0000256" key="4">
    <source>
        <dbReference type="ARBA" id="ARBA00022842"/>
    </source>
</evidence>
<protein>
    <recommendedName>
        <fullName evidence="9">Heptaprenylglyceryl phosphate synthase</fullName>
        <shortName evidence="9">HepGP synthase</shortName>
        <ecNumber evidence="9">2.5.1.n9</ecNumber>
    </recommendedName>
    <alternativeName>
        <fullName evidence="9">Glycerol-1-phosphate heptaprenyltransferase</fullName>
    </alternativeName>
</protein>
<proteinExistence type="inferred from homology"/>
<feature type="binding site" evidence="9">
    <location>
        <position position="16"/>
    </location>
    <ligand>
        <name>Mg(2+)</name>
        <dbReference type="ChEBI" id="CHEBI:18420"/>
    </ligand>
</feature>
<dbReference type="NCBIfam" id="NF003199">
    <property type="entry name" value="PRK04169.1-3"/>
    <property type="match status" value="1"/>
</dbReference>
<dbReference type="Proteomes" id="UP000241639">
    <property type="component" value="Unassembled WGS sequence"/>
</dbReference>
<keyword evidence="7 9" id="KW-1208">Phospholipid metabolism</keyword>
<dbReference type="CDD" id="cd02812">
    <property type="entry name" value="PcrB_like"/>
    <property type="match status" value="1"/>
</dbReference>
<comment type="catalytic activity">
    <reaction evidence="8 9">
        <text>sn-glycerol 1-phosphate + all-trans-heptaprenyl diphosphate = 3-heptaprenyl-sn-glycero-1-phosphate + diphosphate</text>
        <dbReference type="Rhea" id="RHEA:33495"/>
        <dbReference type="ChEBI" id="CHEBI:33019"/>
        <dbReference type="ChEBI" id="CHEBI:57685"/>
        <dbReference type="ChEBI" id="CHEBI:58206"/>
        <dbReference type="ChEBI" id="CHEBI:64781"/>
        <dbReference type="EC" id="2.5.1.n9"/>
    </reaction>
</comment>
<dbReference type="Pfam" id="PF01884">
    <property type="entry name" value="PcrB"/>
    <property type="match status" value="1"/>
</dbReference>
<organism evidence="10 11">
    <name type="scientific">Desmospora activa DSM 45169</name>
    <dbReference type="NCBI Taxonomy" id="1121389"/>
    <lineage>
        <taxon>Bacteria</taxon>
        <taxon>Bacillati</taxon>
        <taxon>Bacillota</taxon>
        <taxon>Bacilli</taxon>
        <taxon>Bacillales</taxon>
        <taxon>Thermoactinomycetaceae</taxon>
        <taxon>Desmospora</taxon>
    </lineage>
</organism>
<evidence type="ECO:0000256" key="8">
    <source>
        <dbReference type="ARBA" id="ARBA00048318"/>
    </source>
</evidence>